<evidence type="ECO:0000313" key="3">
    <source>
        <dbReference type="EMBL" id="GAA1930733.1"/>
    </source>
</evidence>
<feature type="region of interest" description="Disordered" evidence="1">
    <location>
        <begin position="86"/>
        <end position="105"/>
    </location>
</feature>
<evidence type="ECO:0000259" key="2">
    <source>
        <dbReference type="Pfam" id="PF25355"/>
    </source>
</evidence>
<keyword evidence="4" id="KW-1185">Reference proteome</keyword>
<feature type="domain" description="DUF7882" evidence="2">
    <location>
        <begin position="1"/>
        <end position="95"/>
    </location>
</feature>
<proteinExistence type="predicted"/>
<feature type="compositionally biased region" description="Acidic residues" evidence="1">
    <location>
        <begin position="96"/>
        <end position="105"/>
    </location>
</feature>
<dbReference type="EMBL" id="BAAAOF010000004">
    <property type="protein sequence ID" value="GAA1930733.1"/>
    <property type="molecule type" value="Genomic_DNA"/>
</dbReference>
<evidence type="ECO:0000313" key="4">
    <source>
        <dbReference type="Proteomes" id="UP001501343"/>
    </source>
</evidence>
<comment type="caution">
    <text evidence="3">The sequence shown here is derived from an EMBL/GenBank/DDBJ whole genome shotgun (WGS) entry which is preliminary data.</text>
</comment>
<dbReference type="Pfam" id="PF25355">
    <property type="entry name" value="DUF7882"/>
    <property type="match status" value="1"/>
</dbReference>
<name>A0ABN2PVQ0_9MICO</name>
<sequence>MGRFIYDTIGNSVELEDRTLAHLRIVFMNKLRRAEPFMFDVDLNDGTGRRSFWIHPSIPMQIHFNGTRSPRINRYWIDELMKSASGPNGLTIMPEPPEEEPPAEG</sequence>
<dbReference type="InterPro" id="IPR057204">
    <property type="entry name" value="DUF7882"/>
</dbReference>
<organism evidence="3 4">
    <name type="scientific">Microbacterium aoyamense</name>
    <dbReference type="NCBI Taxonomy" id="344166"/>
    <lineage>
        <taxon>Bacteria</taxon>
        <taxon>Bacillati</taxon>
        <taxon>Actinomycetota</taxon>
        <taxon>Actinomycetes</taxon>
        <taxon>Micrococcales</taxon>
        <taxon>Microbacteriaceae</taxon>
        <taxon>Microbacterium</taxon>
    </lineage>
</organism>
<dbReference type="Proteomes" id="UP001501343">
    <property type="component" value="Unassembled WGS sequence"/>
</dbReference>
<gene>
    <name evidence="3" type="ORF">GCM10009775_23480</name>
</gene>
<protein>
    <recommendedName>
        <fullName evidence="2">DUF7882 domain-containing protein</fullName>
    </recommendedName>
</protein>
<evidence type="ECO:0000256" key="1">
    <source>
        <dbReference type="SAM" id="MobiDB-lite"/>
    </source>
</evidence>
<dbReference type="RefSeq" id="WP_248148148.1">
    <property type="nucleotide sequence ID" value="NZ_BAAAOF010000004.1"/>
</dbReference>
<reference evidence="3 4" key="1">
    <citation type="journal article" date="2019" name="Int. J. Syst. Evol. Microbiol.">
        <title>The Global Catalogue of Microorganisms (GCM) 10K type strain sequencing project: providing services to taxonomists for standard genome sequencing and annotation.</title>
        <authorList>
            <consortium name="The Broad Institute Genomics Platform"/>
            <consortium name="The Broad Institute Genome Sequencing Center for Infectious Disease"/>
            <person name="Wu L."/>
            <person name="Ma J."/>
        </authorList>
    </citation>
    <scope>NUCLEOTIDE SEQUENCE [LARGE SCALE GENOMIC DNA]</scope>
    <source>
        <strain evidence="3 4">JCM 14900</strain>
    </source>
</reference>
<accession>A0ABN2PVQ0</accession>